<evidence type="ECO:0000256" key="1">
    <source>
        <dbReference type="SAM" id="MobiDB-lite"/>
    </source>
</evidence>
<feature type="region of interest" description="Disordered" evidence="1">
    <location>
        <begin position="90"/>
        <end position="118"/>
    </location>
</feature>
<feature type="region of interest" description="Disordered" evidence="1">
    <location>
        <begin position="1"/>
        <end position="33"/>
    </location>
</feature>
<evidence type="ECO:0000313" key="3">
    <source>
        <dbReference type="Proteomes" id="UP000000763"/>
    </source>
</evidence>
<organism evidence="2 3">
    <name type="scientific">Oryza sativa subsp. japonica</name>
    <name type="common">Rice</name>
    <dbReference type="NCBI Taxonomy" id="39947"/>
    <lineage>
        <taxon>Eukaryota</taxon>
        <taxon>Viridiplantae</taxon>
        <taxon>Streptophyta</taxon>
        <taxon>Embryophyta</taxon>
        <taxon>Tracheophyta</taxon>
        <taxon>Spermatophyta</taxon>
        <taxon>Magnoliopsida</taxon>
        <taxon>Liliopsida</taxon>
        <taxon>Poales</taxon>
        <taxon>Poaceae</taxon>
        <taxon>BOP clade</taxon>
        <taxon>Oryzoideae</taxon>
        <taxon>Oryzeae</taxon>
        <taxon>Oryzinae</taxon>
        <taxon>Oryza</taxon>
        <taxon>Oryza sativa</taxon>
    </lineage>
</organism>
<evidence type="ECO:0000313" key="2">
    <source>
        <dbReference type="EMBL" id="BAH94248.1"/>
    </source>
</evidence>
<accession>A0A0P0XEI3</accession>
<sequence length="118" mass="12978">MHRYPRGRRFLPPPRTEPEARSSPAPHGAEVFPIRRRRRRALHHDFSAHPLLHRDFSAAATSAPPIAPYRVAGSSRLLPSPSQSDWFIRRGCPCQGGQADPASDPPTGPSPFSAPDTV</sequence>
<protein>
    <submittedName>
        <fullName evidence="2">Os08g0327501 protein</fullName>
    </submittedName>
</protein>
<dbReference type="AlphaFoldDB" id="A0A0P0XEI3"/>
<dbReference type="Proteomes" id="UP000000763">
    <property type="component" value="Chromosome 8"/>
</dbReference>
<dbReference type="EMBL" id="AP008214">
    <property type="protein sequence ID" value="BAH94248.1"/>
    <property type="molecule type" value="Genomic_DNA"/>
</dbReference>
<name>A0A0P0XEI3_ORYSJ</name>
<dbReference type="Gramene" id="Os08t0327501-01">
    <property type="protein sequence ID" value="Os08t0327501-01"/>
    <property type="gene ID" value="Os08g0327501"/>
</dbReference>
<proteinExistence type="predicted"/>
<reference evidence="2 3" key="1">
    <citation type="journal article" date="2005" name="Nature">
        <title>The map-based sequence of the rice genome.</title>
        <authorList>
            <consortium name="International rice genome sequencing project (IRGSP)"/>
            <person name="Matsumoto T."/>
            <person name="Wu J."/>
            <person name="Kanamori H."/>
            <person name="Katayose Y."/>
            <person name="Fujisawa M."/>
            <person name="Namiki N."/>
            <person name="Mizuno H."/>
            <person name="Yamamoto K."/>
            <person name="Antonio B.A."/>
            <person name="Baba T."/>
            <person name="Sakata K."/>
            <person name="Nagamura Y."/>
            <person name="Aoki H."/>
            <person name="Arikawa K."/>
            <person name="Arita K."/>
            <person name="Bito T."/>
            <person name="Chiden Y."/>
            <person name="Fujitsuka N."/>
            <person name="Fukunaka R."/>
            <person name="Hamada M."/>
            <person name="Harada C."/>
            <person name="Hayashi A."/>
            <person name="Hijishita S."/>
            <person name="Honda M."/>
            <person name="Hosokawa S."/>
            <person name="Ichikawa Y."/>
            <person name="Idonuma A."/>
            <person name="Iijima M."/>
            <person name="Ikeda M."/>
            <person name="Ikeno M."/>
            <person name="Ito K."/>
            <person name="Ito S."/>
            <person name="Ito T."/>
            <person name="Ito Y."/>
            <person name="Ito Y."/>
            <person name="Iwabuchi A."/>
            <person name="Kamiya K."/>
            <person name="Karasawa W."/>
            <person name="Kurita K."/>
            <person name="Katagiri S."/>
            <person name="Kikuta A."/>
            <person name="Kobayashi H."/>
            <person name="Kobayashi N."/>
            <person name="Machita K."/>
            <person name="Maehara T."/>
            <person name="Masukawa M."/>
            <person name="Mizubayashi T."/>
            <person name="Mukai Y."/>
            <person name="Nagasaki H."/>
            <person name="Nagata Y."/>
            <person name="Naito S."/>
            <person name="Nakashima M."/>
            <person name="Nakama Y."/>
            <person name="Nakamichi Y."/>
            <person name="Nakamura M."/>
            <person name="Meguro A."/>
            <person name="Negishi M."/>
            <person name="Ohta I."/>
            <person name="Ohta T."/>
            <person name="Okamoto M."/>
            <person name="Ono N."/>
            <person name="Saji S."/>
            <person name="Sakaguchi M."/>
            <person name="Sakai K."/>
            <person name="Shibata M."/>
            <person name="Shimokawa T."/>
            <person name="Song J."/>
            <person name="Takazaki Y."/>
            <person name="Terasawa K."/>
            <person name="Tsugane M."/>
            <person name="Tsuji K."/>
            <person name="Ueda S."/>
            <person name="Waki K."/>
            <person name="Yamagata H."/>
            <person name="Yamamoto M."/>
            <person name="Yamamoto S."/>
            <person name="Yamane H."/>
            <person name="Yoshiki S."/>
            <person name="Yoshihara R."/>
            <person name="Yukawa K."/>
            <person name="Zhong H."/>
            <person name="Yano M."/>
            <person name="Yuan Q."/>
            <person name="Ouyang S."/>
            <person name="Liu J."/>
            <person name="Jones K.M."/>
            <person name="Gansberger K."/>
            <person name="Moffat K."/>
            <person name="Hill J."/>
            <person name="Bera J."/>
            <person name="Fadrosh D."/>
            <person name="Jin S."/>
            <person name="Johri S."/>
            <person name="Kim M."/>
            <person name="Overton L."/>
            <person name="Reardon M."/>
            <person name="Tsitrin T."/>
            <person name="Vuong H."/>
            <person name="Weaver B."/>
            <person name="Ciecko A."/>
            <person name="Tallon L."/>
            <person name="Jackson J."/>
            <person name="Pai G."/>
            <person name="Aken S.V."/>
            <person name="Utterback T."/>
            <person name="Reidmuller S."/>
            <person name="Feldblyum T."/>
            <person name="Hsiao J."/>
            <person name="Zismann V."/>
            <person name="Iobst S."/>
            <person name="de Vazeille A.R."/>
            <person name="Buell C.R."/>
            <person name="Ying K."/>
            <person name="Li Y."/>
            <person name="Lu T."/>
            <person name="Huang Y."/>
            <person name="Zhao Q."/>
            <person name="Feng Q."/>
            <person name="Zhang L."/>
            <person name="Zhu J."/>
            <person name="Weng Q."/>
            <person name="Mu J."/>
            <person name="Lu Y."/>
            <person name="Fan D."/>
            <person name="Liu Y."/>
            <person name="Guan J."/>
            <person name="Zhang Y."/>
            <person name="Yu S."/>
            <person name="Liu X."/>
            <person name="Zhang Y."/>
            <person name="Hong G."/>
            <person name="Han B."/>
            <person name="Choisne N."/>
            <person name="Demange N."/>
            <person name="Orjeda G."/>
            <person name="Samain S."/>
            <person name="Cattolico L."/>
            <person name="Pelletier E."/>
            <person name="Couloux A."/>
            <person name="Segurens B."/>
            <person name="Wincker P."/>
            <person name="D'Hont A."/>
            <person name="Scarpelli C."/>
            <person name="Weissenbach J."/>
            <person name="Salanoubat M."/>
            <person name="Quetier F."/>
            <person name="Yu Y."/>
            <person name="Kim H.R."/>
            <person name="Rambo T."/>
            <person name="Currie J."/>
            <person name="Collura K."/>
            <person name="Luo M."/>
            <person name="Yang T."/>
            <person name="Ammiraju J.S.S."/>
            <person name="Engler F."/>
            <person name="Soderlund C."/>
            <person name="Wing R.A."/>
            <person name="Palmer L.E."/>
            <person name="de la Bastide M."/>
            <person name="Spiegel L."/>
            <person name="Nascimento L."/>
            <person name="Zutavern T."/>
            <person name="O'Shaughnessy A."/>
            <person name="Dike S."/>
            <person name="Dedhia N."/>
            <person name="Preston R."/>
            <person name="Balija V."/>
            <person name="McCombie W.R."/>
            <person name="Chow T."/>
            <person name="Chen H."/>
            <person name="Chung M."/>
            <person name="Chen C."/>
            <person name="Shaw J."/>
            <person name="Wu H."/>
            <person name="Hsiao K."/>
            <person name="Chao Y."/>
            <person name="Chu M."/>
            <person name="Cheng C."/>
            <person name="Hour A."/>
            <person name="Lee P."/>
            <person name="Lin S."/>
            <person name="Lin Y."/>
            <person name="Liou J."/>
            <person name="Liu S."/>
            <person name="Hsing Y."/>
            <person name="Raghuvanshi S."/>
            <person name="Mohanty A."/>
            <person name="Bharti A.K."/>
            <person name="Gaur A."/>
            <person name="Gupta V."/>
            <person name="Kumar D."/>
            <person name="Ravi V."/>
            <person name="Vij S."/>
            <person name="Kapur A."/>
            <person name="Khurana P."/>
            <person name="Khurana P."/>
            <person name="Khurana J.P."/>
            <person name="Tyagi A.K."/>
            <person name="Gaikwad K."/>
            <person name="Singh A."/>
            <person name="Dalal V."/>
            <person name="Srivastava S."/>
            <person name="Dixit A."/>
            <person name="Pal A.K."/>
            <person name="Ghazi I.A."/>
            <person name="Yadav M."/>
            <person name="Pandit A."/>
            <person name="Bhargava A."/>
            <person name="Sureshbabu K."/>
            <person name="Batra K."/>
            <person name="Sharma T.R."/>
            <person name="Mohapatra T."/>
            <person name="Singh N.K."/>
            <person name="Messing J."/>
            <person name="Nelson A.B."/>
            <person name="Fuks G."/>
            <person name="Kavchok S."/>
            <person name="Keizer G."/>
            <person name="Linton E."/>
            <person name="Llaca V."/>
            <person name="Song R."/>
            <person name="Tanyolac B."/>
            <person name="Young S."/>
            <person name="Ho-Il K."/>
            <person name="Hahn J.H."/>
            <person name="Sangsakoo G."/>
            <person name="Vanavichit A."/>
            <person name="de Mattos Luiz.A.T."/>
            <person name="Zimmer P.D."/>
            <person name="Malone G."/>
            <person name="Dellagostin O."/>
            <person name="de Oliveira A.C."/>
            <person name="Bevan M."/>
            <person name="Bancroft I."/>
            <person name="Minx P."/>
            <person name="Cordum H."/>
            <person name="Wilson R."/>
            <person name="Cheng Z."/>
            <person name="Jin W."/>
            <person name="Jiang J."/>
            <person name="Leong S.A."/>
            <person name="Iwama H."/>
            <person name="Gojobori T."/>
            <person name="Itoh T."/>
            <person name="Niimura Y."/>
            <person name="Fujii Y."/>
            <person name="Habara T."/>
            <person name="Sakai H."/>
            <person name="Sato Y."/>
            <person name="Wilson G."/>
            <person name="Kumar K."/>
            <person name="McCouch S."/>
            <person name="Juretic N."/>
            <person name="Hoen D."/>
            <person name="Wright S."/>
            <person name="Bruskiewich R."/>
            <person name="Bureau T."/>
            <person name="Miyao A."/>
            <person name="Hirochika H."/>
            <person name="Nishikawa T."/>
            <person name="Kadowaki K."/>
            <person name="Sugiura M."/>
            <person name="Burr B."/>
            <person name="Sasaki T."/>
        </authorList>
    </citation>
    <scope>NUCLEOTIDE SEQUENCE [LARGE SCALE GENOMIC DNA]</scope>
    <source>
        <strain evidence="3">cv. Nipponbare</strain>
    </source>
</reference>
<gene>
    <name evidence="2" type="ordered locus">Os08g0327501</name>
</gene>
<dbReference type="KEGG" id="dosa:Os08g0327501"/>
<reference evidence="3" key="2">
    <citation type="journal article" date="2008" name="Nucleic Acids Res.">
        <title>The rice annotation project database (RAP-DB): 2008 update.</title>
        <authorList>
            <consortium name="The rice annotation project (RAP)"/>
        </authorList>
    </citation>
    <scope>GENOME REANNOTATION</scope>
    <source>
        <strain evidence="3">cv. Nipponbare</strain>
    </source>
</reference>